<sequence>MIKTLYFRVVLTYLVAVIIGLVSTFYIALSLIETIGDQYANRLQRNLMKDGISIQKLYRANGIDHAEIALEEEKLKKKYEVRVYDSTGKLKTEVGNPPADLYIISDEVVRSVLDGGTYRGMEVAPTELVVGLPHEESGEKYALFIQISEGTVVYYSLLMLFIALIFNLLVGCFIIFIGARYLVKPLRGMKAAAERMAKGEFDIELKWEKRKDELGQLAKSFNYMASEMKQLETMRQNFVSNVSHEIQSPLTSISGFSKALQRDDLTDDERKLYLTIIQNESERLSRLSDNLLKLASLDSQRHPFEPSLYDLDEQIRKAVLSSEPLWSAKSLEWRLDLPKTKIKADEDQLNQVWINLIGNSIKFTPEGGIIHIRIVQHMDLIEVFVADNGIGIPLEDQRKVFERFYKSDQSHNKNQPGSGLGLAIVKKIVTRHRGTVTLNHNPGGGTIVTVMLPHRI</sequence>
<dbReference type="Proteomes" id="UP000502248">
    <property type="component" value="Chromosome"/>
</dbReference>
<keyword evidence="10" id="KW-0067">ATP-binding</keyword>
<keyword evidence="13" id="KW-0843">Virulence</keyword>
<evidence type="ECO:0000256" key="14">
    <source>
        <dbReference type="ARBA" id="ARBA00023136"/>
    </source>
</evidence>
<dbReference type="PANTHER" id="PTHR45528:SF11">
    <property type="entry name" value="HISTIDINE KINASE"/>
    <property type="match status" value="1"/>
</dbReference>
<dbReference type="SMART" id="SM00304">
    <property type="entry name" value="HAMP"/>
    <property type="match status" value="1"/>
</dbReference>
<keyword evidence="6" id="KW-0808">Transferase</keyword>
<dbReference type="InterPro" id="IPR004358">
    <property type="entry name" value="Sig_transdc_His_kin-like_C"/>
</dbReference>
<keyword evidence="9 20" id="KW-0418">Kinase</keyword>
<dbReference type="RefSeq" id="WP_169278907.1">
    <property type="nucleotide sequence ID" value="NZ_CP051680.1"/>
</dbReference>
<evidence type="ECO:0000259" key="18">
    <source>
        <dbReference type="PROSITE" id="PS50109"/>
    </source>
</evidence>
<name>A0A7Z2ZKC0_9BACL</name>
<dbReference type="Gene3D" id="1.10.287.130">
    <property type="match status" value="1"/>
</dbReference>
<dbReference type="AlphaFoldDB" id="A0A7Z2ZKC0"/>
<evidence type="ECO:0000256" key="13">
    <source>
        <dbReference type="ARBA" id="ARBA00023026"/>
    </source>
</evidence>
<dbReference type="FunFam" id="3.30.565.10:FF:000006">
    <property type="entry name" value="Sensor histidine kinase WalK"/>
    <property type="match status" value="1"/>
</dbReference>
<evidence type="ECO:0000256" key="6">
    <source>
        <dbReference type="ARBA" id="ARBA00022679"/>
    </source>
</evidence>
<feature type="domain" description="Histidine kinase" evidence="18">
    <location>
        <begin position="241"/>
        <end position="456"/>
    </location>
</feature>
<dbReference type="InterPro" id="IPR036097">
    <property type="entry name" value="HisK_dim/P_sf"/>
</dbReference>
<dbReference type="InterPro" id="IPR003594">
    <property type="entry name" value="HATPase_dom"/>
</dbReference>
<keyword evidence="8" id="KW-0547">Nucleotide-binding</keyword>
<dbReference type="Pfam" id="PF02518">
    <property type="entry name" value="HATPase_c"/>
    <property type="match status" value="1"/>
</dbReference>
<dbReference type="PROSITE" id="PS50885">
    <property type="entry name" value="HAMP"/>
    <property type="match status" value="1"/>
</dbReference>
<dbReference type="KEGG" id="cheb:HH215_04995"/>
<feature type="transmembrane region" description="Helical" evidence="17">
    <location>
        <begin position="153"/>
        <end position="183"/>
    </location>
</feature>
<comment type="catalytic activity">
    <reaction evidence="1">
        <text>ATP + protein L-histidine = ADP + protein N-phospho-L-histidine.</text>
        <dbReference type="EC" id="2.7.13.3"/>
    </reaction>
</comment>
<keyword evidence="7 17" id="KW-0812">Transmembrane</keyword>
<comment type="function">
    <text evidence="15">Member of the two-component regulatory system HssS/HssR involved in intracellular heme homeostasis and tempering of staphylococcal virulence. HssS functions as a heme sensor histidine kinase which is autophosphorylated at a histidine residue and transfers its phosphate group to an aspartate residue of HssR. HssR/HssS activates the expression of hrtAB, an efflux pump, in response to extracellular heme, hemin, hemoglobin or blood.</text>
</comment>
<dbReference type="FunFam" id="1.10.287.130:FF:000001">
    <property type="entry name" value="Two-component sensor histidine kinase"/>
    <property type="match status" value="1"/>
</dbReference>
<evidence type="ECO:0000256" key="15">
    <source>
        <dbReference type="ARBA" id="ARBA00037219"/>
    </source>
</evidence>
<dbReference type="EC" id="2.7.13.3" evidence="3"/>
<dbReference type="SUPFAM" id="SSF47384">
    <property type="entry name" value="Homodimeric domain of signal transducing histidine kinase"/>
    <property type="match status" value="1"/>
</dbReference>
<keyword evidence="4" id="KW-1003">Cell membrane</keyword>
<dbReference type="Gene3D" id="6.10.340.10">
    <property type="match status" value="1"/>
</dbReference>
<evidence type="ECO:0000256" key="4">
    <source>
        <dbReference type="ARBA" id="ARBA00022475"/>
    </source>
</evidence>
<dbReference type="SMART" id="SM00387">
    <property type="entry name" value="HATPase_c"/>
    <property type="match status" value="1"/>
</dbReference>
<dbReference type="SUPFAM" id="SSF55874">
    <property type="entry name" value="ATPase domain of HSP90 chaperone/DNA topoisomerase II/histidine kinase"/>
    <property type="match status" value="1"/>
</dbReference>
<evidence type="ECO:0000256" key="10">
    <source>
        <dbReference type="ARBA" id="ARBA00022840"/>
    </source>
</evidence>
<evidence type="ECO:0000256" key="1">
    <source>
        <dbReference type="ARBA" id="ARBA00000085"/>
    </source>
</evidence>
<dbReference type="GO" id="GO:0005886">
    <property type="term" value="C:plasma membrane"/>
    <property type="evidence" value="ECO:0007669"/>
    <property type="project" value="UniProtKB-SubCell"/>
</dbReference>
<dbReference type="PROSITE" id="PS50109">
    <property type="entry name" value="HIS_KIN"/>
    <property type="match status" value="1"/>
</dbReference>
<dbReference type="Gene3D" id="3.30.565.10">
    <property type="entry name" value="Histidine kinase-like ATPase, C-terminal domain"/>
    <property type="match status" value="1"/>
</dbReference>
<dbReference type="GO" id="GO:0000155">
    <property type="term" value="F:phosphorelay sensor kinase activity"/>
    <property type="evidence" value="ECO:0007669"/>
    <property type="project" value="InterPro"/>
</dbReference>
<dbReference type="SUPFAM" id="SSF158472">
    <property type="entry name" value="HAMP domain-like"/>
    <property type="match status" value="1"/>
</dbReference>
<keyword evidence="12" id="KW-0902">Two-component regulatory system</keyword>
<evidence type="ECO:0000313" key="20">
    <source>
        <dbReference type="EMBL" id="QJD82609.1"/>
    </source>
</evidence>
<evidence type="ECO:0000259" key="19">
    <source>
        <dbReference type="PROSITE" id="PS50885"/>
    </source>
</evidence>
<dbReference type="PANTHER" id="PTHR45528">
    <property type="entry name" value="SENSOR HISTIDINE KINASE CPXA"/>
    <property type="match status" value="1"/>
</dbReference>
<gene>
    <name evidence="20" type="ORF">HH215_04995</name>
</gene>
<evidence type="ECO:0000256" key="8">
    <source>
        <dbReference type="ARBA" id="ARBA00022741"/>
    </source>
</evidence>
<dbReference type="InterPro" id="IPR050398">
    <property type="entry name" value="HssS/ArlS-like"/>
</dbReference>
<dbReference type="Pfam" id="PF00672">
    <property type="entry name" value="HAMP"/>
    <property type="match status" value="1"/>
</dbReference>
<evidence type="ECO:0000256" key="16">
    <source>
        <dbReference type="ARBA" id="ARBA00040841"/>
    </source>
</evidence>
<evidence type="ECO:0000256" key="7">
    <source>
        <dbReference type="ARBA" id="ARBA00022692"/>
    </source>
</evidence>
<dbReference type="PRINTS" id="PR00344">
    <property type="entry name" value="BCTRLSENSOR"/>
</dbReference>
<keyword evidence="11 17" id="KW-1133">Transmembrane helix</keyword>
<evidence type="ECO:0000256" key="5">
    <source>
        <dbReference type="ARBA" id="ARBA00022553"/>
    </source>
</evidence>
<dbReference type="InterPro" id="IPR005467">
    <property type="entry name" value="His_kinase_dom"/>
</dbReference>
<evidence type="ECO:0000256" key="11">
    <source>
        <dbReference type="ARBA" id="ARBA00022989"/>
    </source>
</evidence>
<evidence type="ECO:0000256" key="2">
    <source>
        <dbReference type="ARBA" id="ARBA00004651"/>
    </source>
</evidence>
<dbReference type="CDD" id="cd00082">
    <property type="entry name" value="HisKA"/>
    <property type="match status" value="1"/>
</dbReference>
<dbReference type="InterPro" id="IPR036890">
    <property type="entry name" value="HATPase_C_sf"/>
</dbReference>
<accession>A0A7Z2ZKC0</accession>
<protein>
    <recommendedName>
        <fullName evidence="16">Heme sensor protein HssS</fullName>
        <ecNumber evidence="3">2.7.13.3</ecNumber>
    </recommendedName>
</protein>
<evidence type="ECO:0000256" key="9">
    <source>
        <dbReference type="ARBA" id="ARBA00022777"/>
    </source>
</evidence>
<organism evidence="20 21">
    <name type="scientific">Cohnella herbarum</name>
    <dbReference type="NCBI Taxonomy" id="2728023"/>
    <lineage>
        <taxon>Bacteria</taxon>
        <taxon>Bacillati</taxon>
        <taxon>Bacillota</taxon>
        <taxon>Bacilli</taxon>
        <taxon>Bacillales</taxon>
        <taxon>Paenibacillaceae</taxon>
        <taxon>Cohnella</taxon>
    </lineage>
</organism>
<dbReference type="EMBL" id="CP051680">
    <property type="protein sequence ID" value="QJD82609.1"/>
    <property type="molecule type" value="Genomic_DNA"/>
</dbReference>
<dbReference type="GO" id="GO:0005524">
    <property type="term" value="F:ATP binding"/>
    <property type="evidence" value="ECO:0007669"/>
    <property type="project" value="UniProtKB-KW"/>
</dbReference>
<evidence type="ECO:0000256" key="12">
    <source>
        <dbReference type="ARBA" id="ARBA00023012"/>
    </source>
</evidence>
<feature type="transmembrane region" description="Helical" evidence="17">
    <location>
        <begin position="5"/>
        <end position="29"/>
    </location>
</feature>
<feature type="domain" description="HAMP" evidence="19">
    <location>
        <begin position="180"/>
        <end position="233"/>
    </location>
</feature>
<proteinExistence type="predicted"/>
<reference evidence="20 21" key="1">
    <citation type="submission" date="2020-04" db="EMBL/GenBank/DDBJ databases">
        <title>Genome sequencing of novel species.</title>
        <authorList>
            <person name="Heo J."/>
            <person name="Kim S.-J."/>
            <person name="Kim J.-S."/>
            <person name="Hong S.-B."/>
            <person name="Kwon S.-W."/>
        </authorList>
    </citation>
    <scope>NUCLEOTIDE SEQUENCE [LARGE SCALE GENOMIC DNA]</scope>
    <source>
        <strain evidence="20 21">MFER-1</strain>
    </source>
</reference>
<evidence type="ECO:0000256" key="17">
    <source>
        <dbReference type="SAM" id="Phobius"/>
    </source>
</evidence>
<keyword evidence="5" id="KW-0597">Phosphoprotein</keyword>
<dbReference type="SMART" id="SM00388">
    <property type="entry name" value="HisKA"/>
    <property type="match status" value="1"/>
</dbReference>
<evidence type="ECO:0000313" key="21">
    <source>
        <dbReference type="Proteomes" id="UP000502248"/>
    </source>
</evidence>
<keyword evidence="21" id="KW-1185">Reference proteome</keyword>
<keyword evidence="14 17" id="KW-0472">Membrane</keyword>
<evidence type="ECO:0000256" key="3">
    <source>
        <dbReference type="ARBA" id="ARBA00012438"/>
    </source>
</evidence>
<comment type="subcellular location">
    <subcellularLocation>
        <location evidence="2">Cell membrane</location>
        <topology evidence="2">Multi-pass membrane protein</topology>
    </subcellularLocation>
</comment>
<dbReference type="InterPro" id="IPR003661">
    <property type="entry name" value="HisK_dim/P_dom"/>
</dbReference>
<dbReference type="Pfam" id="PF00512">
    <property type="entry name" value="HisKA"/>
    <property type="match status" value="1"/>
</dbReference>
<dbReference type="CDD" id="cd06225">
    <property type="entry name" value="HAMP"/>
    <property type="match status" value="1"/>
</dbReference>
<dbReference type="InterPro" id="IPR003660">
    <property type="entry name" value="HAMP_dom"/>
</dbReference>
<dbReference type="CDD" id="cd00075">
    <property type="entry name" value="HATPase"/>
    <property type="match status" value="1"/>
</dbReference>